<keyword evidence="1" id="KW-0472">Membrane</keyword>
<feature type="transmembrane region" description="Helical" evidence="1">
    <location>
        <begin position="94"/>
        <end position="112"/>
    </location>
</feature>
<gene>
    <name evidence="3" type="ORF">B0F89_1333</name>
</gene>
<reference evidence="3 4" key="1">
    <citation type="submission" date="2018-02" db="EMBL/GenBank/DDBJ databases">
        <title>Subsurface microbial communities from deep shales in Ohio and West Virginia, USA.</title>
        <authorList>
            <person name="Wrighton K."/>
        </authorList>
    </citation>
    <scope>NUCLEOTIDE SEQUENCE [LARGE SCALE GENOMIC DNA]</scope>
    <source>
        <strain evidence="3 4">MARC-MIP3H16</strain>
    </source>
</reference>
<proteinExistence type="predicted"/>
<dbReference type="Pfam" id="PF00892">
    <property type="entry name" value="EamA"/>
    <property type="match status" value="1"/>
</dbReference>
<accession>A0AB36ZU72</accession>
<protein>
    <submittedName>
        <fullName evidence="3">EamA-like transporter family protein</fullName>
    </submittedName>
</protein>
<feature type="transmembrane region" description="Helical" evidence="1">
    <location>
        <begin position="43"/>
        <end position="63"/>
    </location>
</feature>
<feature type="transmembrane region" description="Helical" evidence="1">
    <location>
        <begin position="70"/>
        <end position="88"/>
    </location>
</feature>
<evidence type="ECO:0000313" key="3">
    <source>
        <dbReference type="EMBL" id="PPK59163.1"/>
    </source>
</evidence>
<sequence length="115" mass="13083">MTFFQIFLTVSCVLAISIGQLLFKKVSININQSDRLFSFEVLGTFSLAIFIYGLATLFWIYILKSIPLNQAYSFMALSFVFVSIGSYWFFNEKITLNIIIGLVLIILGLLFISNN</sequence>
<evidence type="ECO:0000313" key="4">
    <source>
        <dbReference type="Proteomes" id="UP000239861"/>
    </source>
</evidence>
<dbReference type="AlphaFoldDB" id="A0AB36ZU72"/>
<dbReference type="SUPFAM" id="SSF103481">
    <property type="entry name" value="Multidrug resistance efflux transporter EmrE"/>
    <property type="match status" value="1"/>
</dbReference>
<keyword evidence="1" id="KW-1133">Transmembrane helix</keyword>
<keyword evidence="1" id="KW-0812">Transmembrane</keyword>
<feature type="domain" description="EamA" evidence="2">
    <location>
        <begin position="8"/>
        <end position="113"/>
    </location>
</feature>
<dbReference type="GO" id="GO:0016020">
    <property type="term" value="C:membrane"/>
    <property type="evidence" value="ECO:0007669"/>
    <property type="project" value="InterPro"/>
</dbReference>
<comment type="caution">
    <text evidence="3">The sequence shown here is derived from an EMBL/GenBank/DDBJ whole genome shotgun (WGS) entry which is preliminary data.</text>
</comment>
<organism evidence="3 4">
    <name type="scientific">Malaciobacter marinus</name>
    <dbReference type="NCBI Taxonomy" id="505249"/>
    <lineage>
        <taxon>Bacteria</taxon>
        <taxon>Pseudomonadati</taxon>
        <taxon>Campylobacterota</taxon>
        <taxon>Epsilonproteobacteria</taxon>
        <taxon>Campylobacterales</taxon>
        <taxon>Arcobacteraceae</taxon>
        <taxon>Malaciobacter</taxon>
    </lineage>
</organism>
<dbReference type="InterPro" id="IPR000620">
    <property type="entry name" value="EamA_dom"/>
</dbReference>
<name>A0AB36ZU72_9BACT</name>
<dbReference type="InterPro" id="IPR037185">
    <property type="entry name" value="EmrE-like"/>
</dbReference>
<dbReference type="RefSeq" id="WP_104412689.1">
    <property type="nucleotide sequence ID" value="NZ_PTIW01000033.1"/>
</dbReference>
<evidence type="ECO:0000259" key="2">
    <source>
        <dbReference type="Pfam" id="PF00892"/>
    </source>
</evidence>
<dbReference type="Gene3D" id="1.10.3730.20">
    <property type="match status" value="1"/>
</dbReference>
<dbReference type="Proteomes" id="UP000239861">
    <property type="component" value="Unassembled WGS sequence"/>
</dbReference>
<evidence type="ECO:0000256" key="1">
    <source>
        <dbReference type="SAM" id="Phobius"/>
    </source>
</evidence>
<dbReference type="EMBL" id="PTIW01000033">
    <property type="protein sequence ID" value="PPK59163.1"/>
    <property type="molecule type" value="Genomic_DNA"/>
</dbReference>